<feature type="domain" description="Methylguanine DNA methyltransferase ribonuclease-like" evidence="17">
    <location>
        <begin position="5"/>
        <end position="72"/>
    </location>
</feature>
<proteinExistence type="inferred from homology"/>
<accession>A0A147E728</accession>
<keyword evidence="11" id="KW-0227">DNA damage</keyword>
<dbReference type="Pfam" id="PF02870">
    <property type="entry name" value="Methyltransf_1N"/>
    <property type="match status" value="1"/>
</dbReference>
<evidence type="ECO:0000256" key="15">
    <source>
        <dbReference type="ARBA" id="ARBA00049348"/>
    </source>
</evidence>
<keyword evidence="10" id="KW-0479">Metal-binding</keyword>
<evidence type="ECO:0000256" key="1">
    <source>
        <dbReference type="ARBA" id="ARBA00001286"/>
    </source>
</evidence>
<evidence type="ECO:0000313" key="18">
    <source>
        <dbReference type="EMBL" id="AZS39518.1"/>
    </source>
</evidence>
<evidence type="ECO:0000256" key="13">
    <source>
        <dbReference type="ARBA" id="ARBA00023125"/>
    </source>
</evidence>
<evidence type="ECO:0000256" key="6">
    <source>
        <dbReference type="ARBA" id="ARBA00015377"/>
    </source>
</evidence>
<organism evidence="18 19">
    <name type="scientific">Microbacterium oxydans</name>
    <dbReference type="NCBI Taxonomy" id="82380"/>
    <lineage>
        <taxon>Bacteria</taxon>
        <taxon>Bacillati</taxon>
        <taxon>Actinomycetota</taxon>
        <taxon>Actinomycetes</taxon>
        <taxon>Micrococcales</taxon>
        <taxon>Microbacteriaceae</taxon>
        <taxon>Microbacterium</taxon>
    </lineage>
</organism>
<comment type="catalytic activity">
    <reaction evidence="15">
        <text>a 6-O-methyl-2'-deoxyguanosine in DNA + L-cysteinyl-[protein] = S-methyl-L-cysteinyl-[protein] + a 2'-deoxyguanosine in DNA</text>
        <dbReference type="Rhea" id="RHEA:24000"/>
        <dbReference type="Rhea" id="RHEA-COMP:10131"/>
        <dbReference type="Rhea" id="RHEA-COMP:10132"/>
        <dbReference type="Rhea" id="RHEA-COMP:11367"/>
        <dbReference type="Rhea" id="RHEA-COMP:11368"/>
        <dbReference type="ChEBI" id="CHEBI:29950"/>
        <dbReference type="ChEBI" id="CHEBI:82612"/>
        <dbReference type="ChEBI" id="CHEBI:85445"/>
        <dbReference type="ChEBI" id="CHEBI:85448"/>
        <dbReference type="EC" id="2.1.1.63"/>
    </reaction>
</comment>
<dbReference type="InterPro" id="IPR036388">
    <property type="entry name" value="WH-like_DNA-bd_sf"/>
</dbReference>
<keyword evidence="12" id="KW-0862">Zinc</keyword>
<keyword evidence="13" id="KW-0238">DNA-binding</keyword>
<evidence type="ECO:0000313" key="19">
    <source>
        <dbReference type="Proteomes" id="UP000274841"/>
    </source>
</evidence>
<dbReference type="InterPro" id="IPR036217">
    <property type="entry name" value="MethylDNA_cys_MeTrfase_DNAb"/>
</dbReference>
<evidence type="ECO:0000256" key="11">
    <source>
        <dbReference type="ARBA" id="ARBA00022763"/>
    </source>
</evidence>
<keyword evidence="7" id="KW-0597">Phosphoprotein</keyword>
<dbReference type="InterPro" id="IPR036631">
    <property type="entry name" value="MGMT_N_sf"/>
</dbReference>
<dbReference type="CDD" id="cd06445">
    <property type="entry name" value="ATase"/>
    <property type="match status" value="1"/>
</dbReference>
<protein>
    <recommendedName>
        <fullName evidence="6">Methylated-DNA--protein-cysteine methyltransferase</fullName>
        <ecNumber evidence="5">2.1.1.63</ecNumber>
    </recommendedName>
</protein>
<dbReference type="AlphaFoldDB" id="A0A147E728"/>
<evidence type="ECO:0000256" key="8">
    <source>
        <dbReference type="ARBA" id="ARBA00022603"/>
    </source>
</evidence>
<dbReference type="KEGG" id="moy:CVS54_00828"/>
<evidence type="ECO:0000259" key="16">
    <source>
        <dbReference type="Pfam" id="PF01035"/>
    </source>
</evidence>
<dbReference type="Gene3D" id="3.30.160.70">
    <property type="entry name" value="Methylated DNA-protein cysteine methyltransferase domain"/>
    <property type="match status" value="1"/>
</dbReference>
<evidence type="ECO:0000256" key="12">
    <source>
        <dbReference type="ARBA" id="ARBA00022833"/>
    </source>
</evidence>
<reference evidence="18 19" key="1">
    <citation type="submission" date="2018-08" db="EMBL/GenBank/DDBJ databases">
        <title>Microbacterium oxydans strain HG3.</title>
        <authorList>
            <person name="ORTET P."/>
        </authorList>
    </citation>
    <scope>NUCLEOTIDE SEQUENCE [LARGE SCALE GENOMIC DNA]</scope>
    <source>
        <strain evidence="18 19">HG3</strain>
    </source>
</reference>
<evidence type="ECO:0000256" key="10">
    <source>
        <dbReference type="ARBA" id="ARBA00022723"/>
    </source>
</evidence>
<dbReference type="InterPro" id="IPR014048">
    <property type="entry name" value="MethylDNA_cys_MeTrfase_DNA-bd"/>
</dbReference>
<evidence type="ECO:0000256" key="4">
    <source>
        <dbReference type="ARBA" id="ARBA00008711"/>
    </source>
</evidence>
<dbReference type="GO" id="GO:0003677">
    <property type="term" value="F:DNA binding"/>
    <property type="evidence" value="ECO:0007669"/>
    <property type="project" value="UniProtKB-KW"/>
</dbReference>
<sequence>MSAFGTLATPVGVVGVVSDDGAITRVTWRSTPPDGSVVVSEPGADPLLTEALAQLRAYFDGRLRCFDVPVDLGVQTAATRAVLLALHETVAQGETITYGGLAARSGTAVPARGIGSIMGANPVPLIVPCHRVVAGDGLGGYSGGDVGRGLETKRWLLEHEGALPTSLF</sequence>
<feature type="domain" description="Methylated-DNA-[protein]-cysteine S-methyltransferase DNA binding" evidence="16">
    <location>
        <begin position="80"/>
        <end position="162"/>
    </location>
</feature>
<evidence type="ECO:0000259" key="17">
    <source>
        <dbReference type="Pfam" id="PF02870"/>
    </source>
</evidence>
<dbReference type="InterPro" id="IPR001497">
    <property type="entry name" value="MethylDNA_cys_MeTrfase_AS"/>
</dbReference>
<evidence type="ECO:0000256" key="5">
    <source>
        <dbReference type="ARBA" id="ARBA00011918"/>
    </source>
</evidence>
<dbReference type="InterPro" id="IPR008332">
    <property type="entry name" value="MethylG_MeTrfase_N"/>
</dbReference>
<dbReference type="PANTHER" id="PTHR46460:SF1">
    <property type="entry name" value="METHYLATED-DNA--PROTEIN-CYSTEINE METHYLTRANSFERASE"/>
    <property type="match status" value="1"/>
</dbReference>
<dbReference type="GO" id="GO:0032259">
    <property type="term" value="P:methylation"/>
    <property type="evidence" value="ECO:0007669"/>
    <property type="project" value="UniProtKB-KW"/>
</dbReference>
<dbReference type="EC" id="2.1.1.63" evidence="5"/>
<gene>
    <name evidence="18" type="primary">ogt_1</name>
    <name evidence="18" type="ORF">CVS54_00828</name>
</gene>
<comment type="catalytic activity">
    <reaction evidence="1">
        <text>a 4-O-methyl-thymidine in DNA + L-cysteinyl-[protein] = a thymidine in DNA + S-methyl-L-cysteinyl-[protein]</text>
        <dbReference type="Rhea" id="RHEA:53428"/>
        <dbReference type="Rhea" id="RHEA-COMP:10131"/>
        <dbReference type="Rhea" id="RHEA-COMP:10132"/>
        <dbReference type="Rhea" id="RHEA-COMP:13555"/>
        <dbReference type="Rhea" id="RHEA-COMP:13556"/>
        <dbReference type="ChEBI" id="CHEBI:29950"/>
        <dbReference type="ChEBI" id="CHEBI:82612"/>
        <dbReference type="ChEBI" id="CHEBI:137386"/>
        <dbReference type="ChEBI" id="CHEBI:137387"/>
        <dbReference type="EC" id="2.1.1.63"/>
    </reaction>
</comment>
<dbReference type="EMBL" id="CP031422">
    <property type="protein sequence ID" value="AZS39518.1"/>
    <property type="molecule type" value="Genomic_DNA"/>
</dbReference>
<dbReference type="GO" id="GO:0046872">
    <property type="term" value="F:metal ion binding"/>
    <property type="evidence" value="ECO:0007669"/>
    <property type="project" value="UniProtKB-KW"/>
</dbReference>
<dbReference type="SUPFAM" id="SSF53155">
    <property type="entry name" value="Methylated DNA-protein cysteine methyltransferase domain"/>
    <property type="match status" value="1"/>
</dbReference>
<dbReference type="Proteomes" id="UP000274841">
    <property type="component" value="Chromosome"/>
</dbReference>
<keyword evidence="8 18" id="KW-0489">Methyltransferase</keyword>
<dbReference type="GO" id="GO:0006281">
    <property type="term" value="P:DNA repair"/>
    <property type="evidence" value="ECO:0007669"/>
    <property type="project" value="UniProtKB-KW"/>
</dbReference>
<comment type="similarity">
    <text evidence="4">Belongs to the MGMT family.</text>
</comment>
<keyword evidence="14" id="KW-0234">DNA repair</keyword>
<dbReference type="STRING" id="82380.RS83_01764"/>
<comment type="cofactor">
    <cofactor evidence="2">
        <name>Zn(2+)</name>
        <dbReference type="ChEBI" id="CHEBI:29105"/>
    </cofactor>
</comment>
<evidence type="ECO:0000256" key="3">
    <source>
        <dbReference type="ARBA" id="ARBA00003317"/>
    </source>
</evidence>
<comment type="function">
    <text evidence="3">Involved in the cellular defense against the biological effects of O6-methylguanine (O6-MeG) and O4-methylthymine (O4-MeT) in DNA. Repairs the methylated nucleobase in DNA by stoichiometrically transferring the methyl group to a cysteine residue in the enzyme. This is a suicide reaction: the enzyme is irreversibly inactivated.</text>
</comment>
<name>A0A147E728_9MICO</name>
<evidence type="ECO:0000256" key="2">
    <source>
        <dbReference type="ARBA" id="ARBA00001947"/>
    </source>
</evidence>
<dbReference type="Gene3D" id="1.10.10.10">
    <property type="entry name" value="Winged helix-like DNA-binding domain superfamily/Winged helix DNA-binding domain"/>
    <property type="match status" value="1"/>
</dbReference>
<evidence type="ECO:0000256" key="14">
    <source>
        <dbReference type="ARBA" id="ARBA00023204"/>
    </source>
</evidence>
<dbReference type="NCBIfam" id="TIGR00589">
    <property type="entry name" value="ogt"/>
    <property type="match status" value="1"/>
</dbReference>
<dbReference type="PROSITE" id="PS00374">
    <property type="entry name" value="MGMT"/>
    <property type="match status" value="1"/>
</dbReference>
<dbReference type="GO" id="GO:0003908">
    <property type="term" value="F:methylated-DNA-[protein]-cysteine S-methyltransferase activity"/>
    <property type="evidence" value="ECO:0007669"/>
    <property type="project" value="UniProtKB-EC"/>
</dbReference>
<evidence type="ECO:0000256" key="7">
    <source>
        <dbReference type="ARBA" id="ARBA00022553"/>
    </source>
</evidence>
<evidence type="ECO:0000256" key="9">
    <source>
        <dbReference type="ARBA" id="ARBA00022679"/>
    </source>
</evidence>
<dbReference type="PANTHER" id="PTHR46460">
    <property type="entry name" value="METHYLATED-DNA--PROTEIN-CYSTEINE METHYLTRANSFERASE"/>
    <property type="match status" value="1"/>
</dbReference>
<keyword evidence="9 18" id="KW-0808">Transferase</keyword>
<dbReference type="SUPFAM" id="SSF46767">
    <property type="entry name" value="Methylated DNA-protein cysteine methyltransferase, C-terminal domain"/>
    <property type="match status" value="1"/>
</dbReference>
<dbReference type="Pfam" id="PF01035">
    <property type="entry name" value="DNA_binding_1"/>
    <property type="match status" value="1"/>
</dbReference>
<dbReference type="RefSeq" id="WP_046747266.1">
    <property type="nucleotide sequence ID" value="NZ_CP031422.1"/>
</dbReference>